<dbReference type="GO" id="GO:0007099">
    <property type="term" value="P:centriole replication"/>
    <property type="evidence" value="ECO:0007669"/>
    <property type="project" value="TreeGrafter"/>
</dbReference>
<accession>A0A158QDI0</accession>
<sequence>MKLGQVISSNQFPFFLTPVSHSLSVGGSLMHSLGRLLDSSLVWYNTSSNRGQNATTRPRSDDSNSRNGRCRHRQYNRSLDTWGVDIENIREQILRQIFDLLSNLAWSSEALGFFAKAKILSNFTTLDAKTLARVPKAQYLQRLWLQFITNLTFTREGQALLLNFPGTISVLVDHVRFCRDPGNRHAAYLCLQNLCANTSFKTYLYQRSYGIPELLADTLEPSKNPPEILQQTITALSNAAYNCTKVRAFLKGEGFLQQLNNLKTFCQTNGDGRVRSLLPSVELLITALAQ</sequence>
<dbReference type="EMBL" id="UYSG01000847">
    <property type="protein sequence ID" value="VDL25794.1"/>
    <property type="molecule type" value="Genomic_DNA"/>
</dbReference>
<dbReference type="InterPro" id="IPR011989">
    <property type="entry name" value="ARM-like"/>
</dbReference>
<gene>
    <name evidence="2" type="ORF">HDID_LOCUS3031</name>
</gene>
<dbReference type="InterPro" id="IPR030791">
    <property type="entry name" value="Rotatin"/>
</dbReference>
<protein>
    <submittedName>
        <fullName evidence="4">Arm_2 domain-containing protein</fullName>
    </submittedName>
</protein>
<dbReference type="InterPro" id="IPR016024">
    <property type="entry name" value="ARM-type_fold"/>
</dbReference>
<evidence type="ECO:0000313" key="2">
    <source>
        <dbReference type="EMBL" id="VDL25794.1"/>
    </source>
</evidence>
<evidence type="ECO:0000313" key="3">
    <source>
        <dbReference type="Proteomes" id="UP000274504"/>
    </source>
</evidence>
<dbReference type="GO" id="GO:0005813">
    <property type="term" value="C:centrosome"/>
    <property type="evidence" value="ECO:0007669"/>
    <property type="project" value="InterPro"/>
</dbReference>
<proteinExistence type="predicted"/>
<dbReference type="OrthoDB" id="428850at2759"/>
<dbReference type="GO" id="GO:0036064">
    <property type="term" value="C:ciliary basal body"/>
    <property type="evidence" value="ECO:0007669"/>
    <property type="project" value="InterPro"/>
</dbReference>
<reference evidence="4" key="1">
    <citation type="submission" date="2016-04" db="UniProtKB">
        <authorList>
            <consortium name="WormBaseParasite"/>
        </authorList>
    </citation>
    <scope>IDENTIFICATION</scope>
</reference>
<dbReference type="AlphaFoldDB" id="A0A158QDI0"/>
<evidence type="ECO:0000256" key="1">
    <source>
        <dbReference type="SAM" id="MobiDB-lite"/>
    </source>
</evidence>
<dbReference type="PANTHER" id="PTHR31691">
    <property type="entry name" value="ROTATIN"/>
    <property type="match status" value="1"/>
</dbReference>
<evidence type="ECO:0000313" key="4">
    <source>
        <dbReference type="WBParaSite" id="HDID_0000303301-mRNA-1"/>
    </source>
</evidence>
<dbReference type="GO" id="GO:0010457">
    <property type="term" value="P:centriole-centriole cohesion"/>
    <property type="evidence" value="ECO:0007669"/>
    <property type="project" value="TreeGrafter"/>
</dbReference>
<dbReference type="Proteomes" id="UP000274504">
    <property type="component" value="Unassembled WGS sequence"/>
</dbReference>
<dbReference type="SUPFAM" id="SSF48371">
    <property type="entry name" value="ARM repeat"/>
    <property type="match status" value="1"/>
</dbReference>
<name>A0A158QDI0_HYMDI</name>
<reference evidence="2 3" key="2">
    <citation type="submission" date="2018-11" db="EMBL/GenBank/DDBJ databases">
        <authorList>
            <consortium name="Pathogen Informatics"/>
        </authorList>
    </citation>
    <scope>NUCLEOTIDE SEQUENCE [LARGE SCALE GENOMIC DNA]</scope>
</reference>
<dbReference type="GO" id="GO:0005814">
    <property type="term" value="C:centriole"/>
    <property type="evidence" value="ECO:0007669"/>
    <property type="project" value="TreeGrafter"/>
</dbReference>
<feature type="region of interest" description="Disordered" evidence="1">
    <location>
        <begin position="49"/>
        <end position="70"/>
    </location>
</feature>
<dbReference type="PANTHER" id="PTHR31691:SF1">
    <property type="entry name" value="ROTATIN"/>
    <property type="match status" value="1"/>
</dbReference>
<dbReference type="WBParaSite" id="HDID_0000303301-mRNA-1">
    <property type="protein sequence ID" value="HDID_0000303301-mRNA-1"/>
    <property type="gene ID" value="HDID_0000303301"/>
</dbReference>
<organism evidence="4">
    <name type="scientific">Hymenolepis diminuta</name>
    <name type="common">Rat tapeworm</name>
    <dbReference type="NCBI Taxonomy" id="6216"/>
    <lineage>
        <taxon>Eukaryota</taxon>
        <taxon>Metazoa</taxon>
        <taxon>Spiralia</taxon>
        <taxon>Lophotrochozoa</taxon>
        <taxon>Platyhelminthes</taxon>
        <taxon>Cestoda</taxon>
        <taxon>Eucestoda</taxon>
        <taxon>Cyclophyllidea</taxon>
        <taxon>Hymenolepididae</taxon>
        <taxon>Hymenolepis</taxon>
    </lineage>
</organism>
<dbReference type="Gene3D" id="1.25.10.10">
    <property type="entry name" value="Leucine-rich Repeat Variant"/>
    <property type="match status" value="1"/>
</dbReference>
<dbReference type="GO" id="GO:0032053">
    <property type="term" value="P:ciliary basal body organization"/>
    <property type="evidence" value="ECO:0007669"/>
    <property type="project" value="TreeGrafter"/>
</dbReference>
<dbReference type="STRING" id="6216.A0A158QDI0"/>